<dbReference type="EMBL" id="JBHUMQ010000042">
    <property type="protein sequence ID" value="MFD2695327.1"/>
    <property type="molecule type" value="Genomic_DNA"/>
</dbReference>
<organism evidence="3 4">
    <name type="scientific">Sporolactobacillus shoreicorticis</name>
    <dbReference type="NCBI Taxonomy" id="1923877"/>
    <lineage>
        <taxon>Bacteria</taxon>
        <taxon>Bacillati</taxon>
        <taxon>Bacillota</taxon>
        <taxon>Bacilli</taxon>
        <taxon>Bacillales</taxon>
        <taxon>Sporolactobacillaceae</taxon>
        <taxon>Sporolactobacillus</taxon>
    </lineage>
</organism>
<dbReference type="Pfam" id="PF24049">
    <property type="entry name" value="YOMG_N"/>
    <property type="match status" value="1"/>
</dbReference>
<dbReference type="Proteomes" id="UP001597399">
    <property type="component" value="Unassembled WGS sequence"/>
</dbReference>
<evidence type="ECO:0000256" key="1">
    <source>
        <dbReference type="SAM" id="MobiDB-lite"/>
    </source>
</evidence>
<gene>
    <name evidence="3" type="ORF">ACFSUE_17115</name>
</gene>
<proteinExistence type="predicted"/>
<feature type="region of interest" description="Disordered" evidence="1">
    <location>
        <begin position="88"/>
        <end position="121"/>
    </location>
</feature>
<keyword evidence="4" id="KW-1185">Reference proteome</keyword>
<name>A0ABW5S839_9BACL</name>
<protein>
    <recommendedName>
        <fullName evidence="2">YOMG-like N-terminal domain-containing protein</fullName>
    </recommendedName>
</protein>
<dbReference type="InterPro" id="IPR057796">
    <property type="entry name" value="YOMG-like_N"/>
</dbReference>
<reference evidence="4" key="1">
    <citation type="journal article" date="2019" name="Int. J. Syst. Evol. Microbiol.">
        <title>The Global Catalogue of Microorganisms (GCM) 10K type strain sequencing project: providing services to taxonomists for standard genome sequencing and annotation.</title>
        <authorList>
            <consortium name="The Broad Institute Genomics Platform"/>
            <consortium name="The Broad Institute Genome Sequencing Center for Infectious Disease"/>
            <person name="Wu L."/>
            <person name="Ma J."/>
        </authorList>
    </citation>
    <scope>NUCLEOTIDE SEQUENCE [LARGE SCALE GENOMIC DNA]</scope>
    <source>
        <strain evidence="4">TISTR 2466</strain>
    </source>
</reference>
<evidence type="ECO:0000259" key="2">
    <source>
        <dbReference type="Pfam" id="PF24049"/>
    </source>
</evidence>
<dbReference type="RefSeq" id="WP_253062595.1">
    <property type="nucleotide sequence ID" value="NZ_JAMXWM010000014.1"/>
</dbReference>
<evidence type="ECO:0000313" key="4">
    <source>
        <dbReference type="Proteomes" id="UP001597399"/>
    </source>
</evidence>
<feature type="compositionally biased region" description="Low complexity" evidence="1">
    <location>
        <begin position="88"/>
        <end position="98"/>
    </location>
</feature>
<accession>A0ABW5S839</accession>
<feature type="domain" description="YOMG-like N-terminal" evidence="2">
    <location>
        <begin position="2"/>
        <end position="56"/>
    </location>
</feature>
<sequence>MSELNFTVPKKIFRGEKQIRYPYFDKLKLKFLIRVQAEWGTDYYVIDAPAYQNENDQWSIHAYALPFQLQGKKVYGFTTTKTVSVTTTTTKTTVSTDNSSDDSDISDTATDTDTSDADTTEDVDTPVNIMTALNTILANCYSWRIGHIDDSLLSKTGSFSIDDTTVLDAINTIATTFNAMVTWNTVNNQVNFYDAESWQGRNRGFVISDKRYLTSLSENLSLDGMVTRLHLKGSDSVDAKTANPTGQDYIEDYSYFIGDYATDENGKVLKHSDWMSDGLCQALLDYKKKIEDNTETFDEYSADLITQESKMTTLQTDMTTLKSSLAEIQDKINDAIKDKNYFYLSKSYDGKGWSYRAPLDDSNKYIVMAKADSPINAVVNKSAYTIEENWKVIEKISDQKALYFTLSSGQVFNNINLIVISIEDDEFTANDNEAALLAEYNIYLKQDEMKAKQAEIETVDDQSMKDQNQITSINSVLSIENNFSQDQMEELDQFVIDDTYSDSNATDAFTLMSNGKIHLATMQMPSDSFSLSLVNFLEIVECQRDWDKLYLNDVVTIKYDDNLKIQANVNELDFDFGGGTINVVISNMKHVTDETNKFADLIAKTKQAADELNRKQSEINSINLTKKRLDSFLSGQISLNSHSLIGGINNSETIDQLGYKSAFDDQNYLRLYKGCIVSTNDGGKTWNAVFTPNGLSAESITGNLMLDDKTKISSSTGSIQLTNQSSQIDGSSLSVINGGLSPSSIDATLVNNATLGAQAKDQIDNLEVGGVNLISRSNAIGSITSLTSSVGHSDYGLKLEYSEPNGFTVPMKYSGWVTVSFVACANMDNTTLYMSLNTKDQSDLSADHSVDVDTKSRIYTWVVNYNDANLLTKENLLKFWHVDHGAEILVQDIQLEDGKIRTGYRE</sequence>
<evidence type="ECO:0000313" key="3">
    <source>
        <dbReference type="EMBL" id="MFD2695327.1"/>
    </source>
</evidence>
<comment type="caution">
    <text evidence="3">The sequence shown here is derived from an EMBL/GenBank/DDBJ whole genome shotgun (WGS) entry which is preliminary data.</text>
</comment>